<gene>
    <name evidence="6" type="ORF">LOD99_5600</name>
</gene>
<protein>
    <submittedName>
        <fullName evidence="6">Transmembrane protein 65-like</fullName>
    </submittedName>
</protein>
<dbReference type="InterPro" id="IPR019537">
    <property type="entry name" value="TMEM65"/>
</dbReference>
<dbReference type="PANTHER" id="PTHR21706">
    <property type="entry name" value="TRANSMEMBRANE PROTEIN 65"/>
    <property type="match status" value="1"/>
</dbReference>
<evidence type="ECO:0000256" key="5">
    <source>
        <dbReference type="SAM" id="Phobius"/>
    </source>
</evidence>
<evidence type="ECO:0000313" key="7">
    <source>
        <dbReference type="Proteomes" id="UP001165289"/>
    </source>
</evidence>
<organism evidence="6 7">
    <name type="scientific">Oopsacas minuta</name>
    <dbReference type="NCBI Taxonomy" id="111878"/>
    <lineage>
        <taxon>Eukaryota</taxon>
        <taxon>Metazoa</taxon>
        <taxon>Porifera</taxon>
        <taxon>Hexactinellida</taxon>
        <taxon>Hexasterophora</taxon>
        <taxon>Lyssacinosida</taxon>
        <taxon>Leucopsacidae</taxon>
        <taxon>Oopsacas</taxon>
    </lineage>
</organism>
<evidence type="ECO:0000313" key="6">
    <source>
        <dbReference type="EMBL" id="KAI6651023.1"/>
    </source>
</evidence>
<evidence type="ECO:0000256" key="3">
    <source>
        <dbReference type="ARBA" id="ARBA00022989"/>
    </source>
</evidence>
<dbReference type="GO" id="GO:0005739">
    <property type="term" value="C:mitochondrion"/>
    <property type="evidence" value="ECO:0007669"/>
    <property type="project" value="TreeGrafter"/>
</dbReference>
<keyword evidence="7" id="KW-1185">Reference proteome</keyword>
<evidence type="ECO:0000256" key="4">
    <source>
        <dbReference type="ARBA" id="ARBA00023136"/>
    </source>
</evidence>
<dbReference type="EMBL" id="JAKMXF010000308">
    <property type="protein sequence ID" value="KAI6651023.1"/>
    <property type="molecule type" value="Genomic_DNA"/>
</dbReference>
<feature type="transmembrane region" description="Helical" evidence="5">
    <location>
        <begin position="123"/>
        <end position="144"/>
    </location>
</feature>
<feature type="transmembrane region" description="Helical" evidence="5">
    <location>
        <begin position="184"/>
        <end position="204"/>
    </location>
</feature>
<keyword evidence="4 5" id="KW-0472">Membrane</keyword>
<evidence type="ECO:0000256" key="1">
    <source>
        <dbReference type="ARBA" id="ARBA00004141"/>
    </source>
</evidence>
<proteinExistence type="predicted"/>
<keyword evidence="2 5" id="KW-0812">Transmembrane</keyword>
<comment type="caution">
    <text evidence="6">The sequence shown here is derived from an EMBL/GenBank/DDBJ whole genome shotgun (WGS) entry which is preliminary data.</text>
</comment>
<dbReference type="GO" id="GO:0016020">
    <property type="term" value="C:membrane"/>
    <property type="evidence" value="ECO:0007669"/>
    <property type="project" value="UniProtKB-SubCell"/>
</dbReference>
<name>A0AAV7JQP5_9METZ</name>
<reference evidence="6 7" key="1">
    <citation type="journal article" date="2023" name="BMC Biol.">
        <title>The compact genome of the sponge Oopsacas minuta (Hexactinellida) is lacking key metazoan core genes.</title>
        <authorList>
            <person name="Santini S."/>
            <person name="Schenkelaars Q."/>
            <person name="Jourda C."/>
            <person name="Duchesne M."/>
            <person name="Belahbib H."/>
            <person name="Rocher C."/>
            <person name="Selva M."/>
            <person name="Riesgo A."/>
            <person name="Vervoort M."/>
            <person name="Leys S.P."/>
            <person name="Kodjabachian L."/>
            <person name="Le Bivic A."/>
            <person name="Borchiellini C."/>
            <person name="Claverie J.M."/>
            <person name="Renard E."/>
        </authorList>
    </citation>
    <scope>NUCLEOTIDE SEQUENCE [LARGE SCALE GENOMIC DNA]</scope>
    <source>
        <strain evidence="6">SPO-2</strain>
    </source>
</reference>
<feature type="transmembrane region" description="Helical" evidence="5">
    <location>
        <begin position="98"/>
        <end position="117"/>
    </location>
</feature>
<keyword evidence="3 5" id="KW-1133">Transmembrane helix</keyword>
<sequence length="215" mass="23900">MLNILSRTKTLHKPANSILFWFVRTKKTKFPLSTTLDIPIKSSRDSDDIVNSWTKKEQDYIINSLKRFRKHIDLPADRQDKLAEPPTRPQLRRVALQAALPFIVFGFLDNAIMILSGQYIEKLIIRMALGIGTMTAAAIGNILADMCSVGIADRVENLFVSMGLPALNLTVAQTKLRATKLAVLWGRVLGILVGCTLGMAPLLFTKSSNNVETIH</sequence>
<dbReference type="PANTHER" id="PTHR21706:SF15">
    <property type="entry name" value="TRANSMEMBRANE PROTEIN 65"/>
    <property type="match status" value="1"/>
</dbReference>
<accession>A0AAV7JQP5</accession>
<dbReference type="AlphaFoldDB" id="A0AAV7JQP5"/>
<dbReference type="Proteomes" id="UP001165289">
    <property type="component" value="Unassembled WGS sequence"/>
</dbReference>
<comment type="subcellular location">
    <subcellularLocation>
        <location evidence="1">Membrane</location>
        <topology evidence="1">Multi-pass membrane protein</topology>
    </subcellularLocation>
</comment>
<evidence type="ECO:0000256" key="2">
    <source>
        <dbReference type="ARBA" id="ARBA00022692"/>
    </source>
</evidence>
<dbReference type="Pfam" id="PF10507">
    <property type="entry name" value="TMEM65"/>
    <property type="match status" value="1"/>
</dbReference>